<feature type="transmembrane region" description="Helical" evidence="1">
    <location>
        <begin position="240"/>
        <end position="261"/>
    </location>
</feature>
<evidence type="ECO:0000313" key="2">
    <source>
        <dbReference type="EMBL" id="GAF79376.1"/>
    </source>
</evidence>
<keyword evidence="1" id="KW-0812">Transmembrane</keyword>
<feature type="non-terminal residue" evidence="2">
    <location>
        <position position="1"/>
    </location>
</feature>
<dbReference type="AlphaFoldDB" id="X0SW57"/>
<keyword evidence="1" id="KW-0472">Membrane</keyword>
<protein>
    <submittedName>
        <fullName evidence="2">Uncharacterized protein</fullName>
    </submittedName>
</protein>
<name>X0SW57_9ZZZZ</name>
<dbReference type="InterPro" id="IPR013783">
    <property type="entry name" value="Ig-like_fold"/>
</dbReference>
<reference evidence="2" key="1">
    <citation type="journal article" date="2014" name="Front. Microbiol.">
        <title>High frequency of phylogenetically diverse reductive dehalogenase-homologous genes in deep subseafloor sedimentary metagenomes.</title>
        <authorList>
            <person name="Kawai M."/>
            <person name="Futagami T."/>
            <person name="Toyoda A."/>
            <person name="Takaki Y."/>
            <person name="Nishi S."/>
            <person name="Hori S."/>
            <person name="Arai W."/>
            <person name="Tsubouchi T."/>
            <person name="Morono Y."/>
            <person name="Uchiyama I."/>
            <person name="Ito T."/>
            <person name="Fujiyama A."/>
            <person name="Inagaki F."/>
            <person name="Takami H."/>
        </authorList>
    </citation>
    <scope>NUCLEOTIDE SEQUENCE</scope>
    <source>
        <strain evidence="2">Expedition CK06-06</strain>
    </source>
</reference>
<dbReference type="EMBL" id="BARS01009773">
    <property type="protein sequence ID" value="GAF79376.1"/>
    <property type="molecule type" value="Genomic_DNA"/>
</dbReference>
<accession>X0SW57</accession>
<keyword evidence="1" id="KW-1133">Transmembrane helix</keyword>
<proteinExistence type="predicted"/>
<comment type="caution">
    <text evidence="2">The sequence shown here is derived from an EMBL/GenBank/DDBJ whole genome shotgun (WGS) entry which is preliminary data.</text>
</comment>
<organism evidence="2">
    <name type="scientific">marine sediment metagenome</name>
    <dbReference type="NCBI Taxonomy" id="412755"/>
    <lineage>
        <taxon>unclassified sequences</taxon>
        <taxon>metagenomes</taxon>
        <taxon>ecological metagenomes</taxon>
    </lineage>
</organism>
<sequence length="283" mass="30001">VRAIDNASNAGDWSAAREFYVGASGTLVAKMTRIIGYVGSDVTFSGTGFIPNRIAIIYYDTTQMAEATVDADGNFSASFNIPASPGGEHTVSATDGTNTAEVTFTMESTAPPAPPPLLPASASTVEPETHFAWESVTDPSGVTYTLQIASDTSFTSANSTSTNATSANATSANSTSLVLEKSKLTATQYTLTPEEKLEPANKETPYYWRVRAIDNASNAGDWSTAREFYVGASGTLMAPWLLYSLIAEGGTFTCLFGYWLVRKKVKSRAGIFSTGLNPPEDGK</sequence>
<gene>
    <name evidence="2" type="ORF">S01H1_18297</name>
</gene>
<dbReference type="Gene3D" id="2.60.40.10">
    <property type="entry name" value="Immunoglobulins"/>
    <property type="match status" value="2"/>
</dbReference>
<evidence type="ECO:0000256" key="1">
    <source>
        <dbReference type="SAM" id="Phobius"/>
    </source>
</evidence>